<dbReference type="Proteomes" id="UP001152795">
    <property type="component" value="Unassembled WGS sequence"/>
</dbReference>
<name>A0A6S7JAI4_PARCT</name>
<organism evidence="1 2">
    <name type="scientific">Paramuricea clavata</name>
    <name type="common">Red gorgonian</name>
    <name type="synonym">Violescent sea-whip</name>
    <dbReference type="NCBI Taxonomy" id="317549"/>
    <lineage>
        <taxon>Eukaryota</taxon>
        <taxon>Metazoa</taxon>
        <taxon>Cnidaria</taxon>
        <taxon>Anthozoa</taxon>
        <taxon>Octocorallia</taxon>
        <taxon>Malacalcyonacea</taxon>
        <taxon>Plexauridae</taxon>
        <taxon>Paramuricea</taxon>
    </lineage>
</organism>
<feature type="non-terminal residue" evidence="1">
    <location>
        <position position="1"/>
    </location>
</feature>
<dbReference type="AlphaFoldDB" id="A0A6S7JAI4"/>
<evidence type="ECO:0000313" key="2">
    <source>
        <dbReference type="Proteomes" id="UP001152795"/>
    </source>
</evidence>
<gene>
    <name evidence="1" type="ORF">PACLA_8A061425</name>
</gene>
<comment type="caution">
    <text evidence="1">The sequence shown here is derived from an EMBL/GenBank/DDBJ whole genome shotgun (WGS) entry which is preliminary data.</text>
</comment>
<reference evidence="1" key="1">
    <citation type="submission" date="2020-04" db="EMBL/GenBank/DDBJ databases">
        <authorList>
            <person name="Alioto T."/>
            <person name="Alioto T."/>
            <person name="Gomez Garrido J."/>
        </authorList>
    </citation>
    <scope>NUCLEOTIDE SEQUENCE</scope>
    <source>
        <strain evidence="1">A484AB</strain>
    </source>
</reference>
<sequence length="333" mass="36045">FGEHLTTNSKGQLVIGNIVEPPQIPPPSKRPRVESVETAPLCPSVGLNSTTIAAVVSSVTEQSMNPTISTDSSTNSSSCLTIQSSFPSLSPSTDAVHPSTNVSAESVPFHNTTCELGTTTLPNEKELCENVRFLKVAGTCVSLWLLPERVGVSQSSTCLNITNASTITALFLGHIWLATRVNFPEDGTLHHSWFSSILYATKKGITLSNESEDGARTLTVEENKTYLCRSLLIDIVLHPAAIVRMSDPNPSSRLACHLERMAGMKAAIFIHSAKAVLFLSCNNNLMMIDCHRNDSYGAVIVKGDINELPQFLRSIESTLGLDEICYGDFICFT</sequence>
<protein>
    <submittedName>
        <fullName evidence="1">Uncharacterized protein</fullName>
    </submittedName>
</protein>
<keyword evidence="2" id="KW-1185">Reference proteome</keyword>
<accession>A0A6S7JAI4</accession>
<dbReference type="EMBL" id="CACRXK020014646">
    <property type="protein sequence ID" value="CAB4027181.1"/>
    <property type="molecule type" value="Genomic_DNA"/>
</dbReference>
<evidence type="ECO:0000313" key="1">
    <source>
        <dbReference type="EMBL" id="CAB4027181.1"/>
    </source>
</evidence>
<proteinExistence type="predicted"/>